<dbReference type="PANTHER" id="PTHR48420:SF1">
    <property type="entry name" value="NON-HAEM DIOXYGENASE N-TERMINAL DOMAIN-CONTAINING PROTEIN"/>
    <property type="match status" value="1"/>
</dbReference>
<reference evidence="1 2" key="1">
    <citation type="submission" date="2016-11" db="EMBL/GenBank/DDBJ databases">
        <title>The macronuclear genome of Stentor coeruleus: a giant cell with tiny introns.</title>
        <authorList>
            <person name="Slabodnick M."/>
            <person name="Ruby J.G."/>
            <person name="Reiff S.B."/>
            <person name="Swart E.C."/>
            <person name="Gosai S."/>
            <person name="Prabakaran S."/>
            <person name="Witkowska E."/>
            <person name="Larue G.E."/>
            <person name="Fisher S."/>
            <person name="Freeman R.M."/>
            <person name="Gunawardena J."/>
            <person name="Chu W."/>
            <person name="Stover N.A."/>
            <person name="Gregory B.D."/>
            <person name="Nowacki M."/>
            <person name="Derisi J."/>
            <person name="Roy S.W."/>
            <person name="Marshall W.F."/>
            <person name="Sood P."/>
        </authorList>
    </citation>
    <scope>NUCLEOTIDE SEQUENCE [LARGE SCALE GENOMIC DNA]</scope>
    <source>
        <strain evidence="1">WM001</strain>
    </source>
</reference>
<evidence type="ECO:0000313" key="1">
    <source>
        <dbReference type="EMBL" id="OMJ82793.1"/>
    </source>
</evidence>
<name>A0A1R2C181_9CILI</name>
<dbReference type="SUPFAM" id="SSF51197">
    <property type="entry name" value="Clavaminate synthase-like"/>
    <property type="match status" value="1"/>
</dbReference>
<dbReference type="OrthoDB" id="407774at2759"/>
<accession>A0A1R2C181</accession>
<evidence type="ECO:0000313" key="2">
    <source>
        <dbReference type="Proteomes" id="UP000187209"/>
    </source>
</evidence>
<dbReference type="EMBL" id="MPUH01000326">
    <property type="protein sequence ID" value="OMJ82793.1"/>
    <property type="molecule type" value="Genomic_DNA"/>
</dbReference>
<evidence type="ECO:0008006" key="3">
    <source>
        <dbReference type="Google" id="ProtNLM"/>
    </source>
</evidence>
<protein>
    <recommendedName>
        <fullName evidence="3">Non-haem dioxygenase N-terminal domain-containing protein</fullName>
    </recommendedName>
</protein>
<dbReference type="InterPro" id="IPR027443">
    <property type="entry name" value="IPNS-like_sf"/>
</dbReference>
<sequence>MLSTLTRLCSHLQPINLKFSDLNISKNLSNELFEAFSKDGLGLLTISGIPKYKSKCSKLLSMSYELCQLSISEKSKIENPESGYKIGWKDNCHDYPYGTFTANPLDDYREESFYHNLWPNSKMPLLRPAFRDLSTSILNTSFLIAQHIDKYLENIYPYSTICRFKDLLCSSKDHIGALNSCGTCVDEIEGWKSFYSVFVAYSCPIYVDKSSLTMRWNEEFNYETGIYVQDKDHNPVHIKLDNDMLLIQVGKAAQIISGGIFDSKPISFSHNAQFSGIKKSDFRVFLNPNSNSQIYCPDETNTYNTSKIDHQLKHFFKSGMPFSNLKSLF</sequence>
<comment type="caution">
    <text evidence="1">The sequence shown here is derived from an EMBL/GenBank/DDBJ whole genome shotgun (WGS) entry which is preliminary data.</text>
</comment>
<dbReference type="PANTHER" id="PTHR48420">
    <property type="entry name" value="NON-HAEM DIOXYGENASE N-TERMINAL DOMAIN-CONTAINING PROTEIN"/>
    <property type="match status" value="1"/>
</dbReference>
<dbReference type="Proteomes" id="UP000187209">
    <property type="component" value="Unassembled WGS sequence"/>
</dbReference>
<dbReference type="AlphaFoldDB" id="A0A1R2C181"/>
<keyword evidence="2" id="KW-1185">Reference proteome</keyword>
<dbReference type="Gene3D" id="2.60.120.330">
    <property type="entry name" value="B-lactam Antibiotic, Isopenicillin N Synthase, Chain"/>
    <property type="match status" value="1"/>
</dbReference>
<gene>
    <name evidence="1" type="ORF">SteCoe_16388</name>
</gene>
<proteinExistence type="predicted"/>
<organism evidence="1 2">
    <name type="scientific">Stentor coeruleus</name>
    <dbReference type="NCBI Taxonomy" id="5963"/>
    <lineage>
        <taxon>Eukaryota</taxon>
        <taxon>Sar</taxon>
        <taxon>Alveolata</taxon>
        <taxon>Ciliophora</taxon>
        <taxon>Postciliodesmatophora</taxon>
        <taxon>Heterotrichea</taxon>
        <taxon>Heterotrichida</taxon>
        <taxon>Stentoridae</taxon>
        <taxon>Stentor</taxon>
    </lineage>
</organism>